<dbReference type="EMBL" id="AZBU02000002">
    <property type="protein sequence ID" value="TKR96170.1"/>
    <property type="molecule type" value="Genomic_DNA"/>
</dbReference>
<accession>A0A4U5PHZ9</accession>
<evidence type="ECO:0000313" key="3">
    <source>
        <dbReference type="Proteomes" id="UP000298663"/>
    </source>
</evidence>
<keyword evidence="1" id="KW-0472">Membrane</keyword>
<sequence>MIVVLFVHLLSPYLFPVPALLLVLTLSEFKEFPVLSTALKNRSGIHVLFLFDLIFGKSISNTPIYPGCGHMLSPPHLSTGQSTVCLPLNVSSATRLFVASRFFAFIFQQFFQRPLRLSTVGDGYGGSITVCVVSWSSRRRLGRSALVVGRLLASSTTGQPATTCFSGSL</sequence>
<proteinExistence type="predicted"/>
<protein>
    <submittedName>
        <fullName evidence="2">Uncharacterized protein</fullName>
    </submittedName>
</protein>
<organism evidence="2 3">
    <name type="scientific">Steinernema carpocapsae</name>
    <name type="common">Entomopathogenic nematode</name>
    <dbReference type="NCBI Taxonomy" id="34508"/>
    <lineage>
        <taxon>Eukaryota</taxon>
        <taxon>Metazoa</taxon>
        <taxon>Ecdysozoa</taxon>
        <taxon>Nematoda</taxon>
        <taxon>Chromadorea</taxon>
        <taxon>Rhabditida</taxon>
        <taxon>Tylenchina</taxon>
        <taxon>Panagrolaimomorpha</taxon>
        <taxon>Strongyloidoidea</taxon>
        <taxon>Steinernematidae</taxon>
        <taxon>Steinernema</taxon>
    </lineage>
</organism>
<name>A0A4U5PHZ9_STECR</name>
<evidence type="ECO:0000256" key="1">
    <source>
        <dbReference type="SAM" id="Phobius"/>
    </source>
</evidence>
<feature type="transmembrane region" description="Helical" evidence="1">
    <location>
        <begin position="6"/>
        <end position="26"/>
    </location>
</feature>
<comment type="caution">
    <text evidence="2">The sequence shown here is derived from an EMBL/GenBank/DDBJ whole genome shotgun (WGS) entry which is preliminary data.</text>
</comment>
<reference evidence="2 3" key="1">
    <citation type="journal article" date="2015" name="Genome Biol.">
        <title>Comparative genomics of Steinernema reveals deeply conserved gene regulatory networks.</title>
        <authorList>
            <person name="Dillman A.R."/>
            <person name="Macchietto M."/>
            <person name="Porter C.F."/>
            <person name="Rogers A."/>
            <person name="Williams B."/>
            <person name="Antoshechkin I."/>
            <person name="Lee M.M."/>
            <person name="Goodwin Z."/>
            <person name="Lu X."/>
            <person name="Lewis E.E."/>
            <person name="Goodrich-Blair H."/>
            <person name="Stock S.P."/>
            <person name="Adams B.J."/>
            <person name="Sternberg P.W."/>
            <person name="Mortazavi A."/>
        </authorList>
    </citation>
    <scope>NUCLEOTIDE SEQUENCE [LARGE SCALE GENOMIC DNA]</scope>
    <source>
        <strain evidence="2 3">ALL</strain>
    </source>
</reference>
<evidence type="ECO:0000313" key="2">
    <source>
        <dbReference type="EMBL" id="TKR96170.1"/>
    </source>
</evidence>
<keyword evidence="3" id="KW-1185">Reference proteome</keyword>
<reference evidence="2 3" key="2">
    <citation type="journal article" date="2019" name="G3 (Bethesda)">
        <title>Hybrid Assembly of the Genome of the Entomopathogenic Nematode Steinernema carpocapsae Identifies the X-Chromosome.</title>
        <authorList>
            <person name="Serra L."/>
            <person name="Macchietto M."/>
            <person name="Macias-Munoz A."/>
            <person name="McGill C.J."/>
            <person name="Rodriguez I.M."/>
            <person name="Rodriguez B."/>
            <person name="Murad R."/>
            <person name="Mortazavi A."/>
        </authorList>
    </citation>
    <scope>NUCLEOTIDE SEQUENCE [LARGE SCALE GENOMIC DNA]</scope>
    <source>
        <strain evidence="2 3">ALL</strain>
    </source>
</reference>
<keyword evidence="1" id="KW-1133">Transmembrane helix</keyword>
<dbReference type="AlphaFoldDB" id="A0A4U5PHZ9"/>
<keyword evidence="1" id="KW-0812">Transmembrane</keyword>
<gene>
    <name evidence="2" type="ORF">L596_010229</name>
</gene>
<dbReference type="Proteomes" id="UP000298663">
    <property type="component" value="Unassembled WGS sequence"/>
</dbReference>